<dbReference type="InterPro" id="IPR036641">
    <property type="entry name" value="HPT_dom_sf"/>
</dbReference>
<dbReference type="Proteomes" id="UP001235303">
    <property type="component" value="Unassembled WGS sequence"/>
</dbReference>
<proteinExistence type="predicted"/>
<evidence type="ECO:0000256" key="1">
    <source>
        <dbReference type="PROSITE-ProRule" id="PRU00110"/>
    </source>
</evidence>
<evidence type="ECO:0000259" key="2">
    <source>
        <dbReference type="PROSITE" id="PS50894"/>
    </source>
</evidence>
<protein>
    <submittedName>
        <fullName evidence="3">Hpt domain-containing protein</fullName>
    </submittedName>
</protein>
<dbReference type="Pfam" id="PF01627">
    <property type="entry name" value="Hpt"/>
    <property type="match status" value="1"/>
</dbReference>
<dbReference type="RefSeq" id="WP_283752119.1">
    <property type="nucleotide sequence ID" value="NZ_JAQOSP010000015.1"/>
</dbReference>
<dbReference type="SUPFAM" id="SSF47226">
    <property type="entry name" value="Histidine-containing phosphotransfer domain, HPT domain"/>
    <property type="match status" value="1"/>
</dbReference>
<sequence length="134" mass="15605">MLLDSKLIYQLSAKIVCYYTINRLDFQRLNSISRRNKSFQRRLLQKVLAIAYQDRYQLLMELEHENWTGIEIAAHRLKGSSANVGAIAVHQVATELETGAQDQNHKQCEESLTLLKQKLVELEQLIEEYYPPLD</sequence>
<feature type="modified residue" description="Phosphohistidine" evidence="1">
    <location>
        <position position="75"/>
    </location>
</feature>
<feature type="domain" description="HPt" evidence="2">
    <location>
        <begin position="36"/>
        <end position="129"/>
    </location>
</feature>
<organism evidence="3 4">
    <name type="scientific">Roseofilum acuticapitatum BLCC-M154</name>
    <dbReference type="NCBI Taxonomy" id="3022444"/>
    <lineage>
        <taxon>Bacteria</taxon>
        <taxon>Bacillati</taxon>
        <taxon>Cyanobacteriota</taxon>
        <taxon>Cyanophyceae</taxon>
        <taxon>Desertifilales</taxon>
        <taxon>Desertifilaceae</taxon>
        <taxon>Roseofilum</taxon>
        <taxon>Roseofilum acuticapitatum</taxon>
    </lineage>
</organism>
<name>A0ABT7AN83_9CYAN</name>
<gene>
    <name evidence="3" type="ORF">PMG71_02825</name>
</gene>
<reference evidence="3 4" key="1">
    <citation type="submission" date="2023-01" db="EMBL/GenBank/DDBJ databases">
        <title>Novel diversity within Roseofilum (Cyanobacteria; Desertifilaceae) from marine benthic mats with descriptions of four novel species.</title>
        <authorList>
            <person name="Wang Y."/>
            <person name="Berthold D.E."/>
            <person name="Hu J."/>
            <person name="Lefler F.W."/>
            <person name="Laughinghouse H.D. IV."/>
        </authorList>
    </citation>
    <scope>NUCLEOTIDE SEQUENCE [LARGE SCALE GENOMIC DNA]</scope>
    <source>
        <strain evidence="3 4">BLCC-M154</strain>
    </source>
</reference>
<keyword evidence="4" id="KW-1185">Reference proteome</keyword>
<dbReference type="InterPro" id="IPR008207">
    <property type="entry name" value="Sig_transdc_His_kin_Hpt_dom"/>
</dbReference>
<accession>A0ABT7AN83</accession>
<dbReference type="EMBL" id="JAQOSP010000015">
    <property type="protein sequence ID" value="MDJ1168355.1"/>
    <property type="molecule type" value="Genomic_DNA"/>
</dbReference>
<dbReference type="PROSITE" id="PS50894">
    <property type="entry name" value="HPT"/>
    <property type="match status" value="1"/>
</dbReference>
<dbReference type="Gene3D" id="1.20.120.160">
    <property type="entry name" value="HPT domain"/>
    <property type="match status" value="1"/>
</dbReference>
<evidence type="ECO:0000313" key="3">
    <source>
        <dbReference type="EMBL" id="MDJ1168355.1"/>
    </source>
</evidence>
<keyword evidence="1" id="KW-0597">Phosphoprotein</keyword>
<comment type="caution">
    <text evidence="3">The sequence shown here is derived from an EMBL/GenBank/DDBJ whole genome shotgun (WGS) entry which is preliminary data.</text>
</comment>
<evidence type="ECO:0000313" key="4">
    <source>
        <dbReference type="Proteomes" id="UP001235303"/>
    </source>
</evidence>